<dbReference type="Proteomes" id="UP000605986">
    <property type="component" value="Unassembled WGS sequence"/>
</dbReference>
<dbReference type="AlphaFoldDB" id="A0A8H4NW63"/>
<keyword evidence="3" id="KW-1185">Reference proteome</keyword>
<proteinExistence type="predicted"/>
<reference evidence="2" key="1">
    <citation type="submission" date="2020-01" db="EMBL/GenBank/DDBJ databases">
        <title>Identification and distribution of gene clusters putatively required for synthesis of sphingolipid metabolism inhibitors in phylogenetically diverse species of the filamentous fungus Fusarium.</title>
        <authorList>
            <person name="Kim H.-S."/>
            <person name="Busman M."/>
            <person name="Brown D.W."/>
            <person name="Divon H."/>
            <person name="Uhlig S."/>
            <person name="Proctor R.H."/>
        </authorList>
    </citation>
    <scope>NUCLEOTIDE SEQUENCE</scope>
    <source>
        <strain evidence="2">NRRL 53441</strain>
    </source>
</reference>
<name>A0A8H4NW63_9HYPO</name>
<dbReference type="EMBL" id="JAADJG010000445">
    <property type="protein sequence ID" value="KAF4446731.1"/>
    <property type="molecule type" value="Genomic_DNA"/>
</dbReference>
<comment type="caution">
    <text evidence="2">The sequence shown here is derived from an EMBL/GenBank/DDBJ whole genome shotgun (WGS) entry which is preliminary data.</text>
</comment>
<feature type="region of interest" description="Disordered" evidence="1">
    <location>
        <begin position="125"/>
        <end position="176"/>
    </location>
</feature>
<dbReference type="OrthoDB" id="4646997at2759"/>
<sequence length="387" mass="43950">MVRPYFDLITSNRQYGQYAKVIKPLGVLNLNPSSEWGRDHLFACHVVVSTTGKPLLPALEYFKSTGAKSKDDQKRLKEFVDGVKKEEQTLLVHKLVDKVGTTLGQIWAALEDVQPQSSEKNILENAQQDGDSPKSHRPKRRRYSVVNRNFVPSGEQTFGSSPPGSQDSSSSQSNTSNYAPQLPYIIEHILYCIEFTGSEDMVQFRLPERATFPIANKDDQNKDDQNKDDQNKDDQNKDKPVIAIDDGGLCVRIAANKDRKMKFVVLLEAKRQMTVYEDKYVVSDNVLGQMTCEAIAARSSGASEHSGDKVFVINATQDHMCFFEFTITDKTLNKIKTGDTPEDALEVSATEWFDLKRDEDRERVKDNIYWLIKYLWYLWNESLGSAL</sequence>
<accession>A0A8H4NW63</accession>
<evidence type="ECO:0000313" key="3">
    <source>
        <dbReference type="Proteomes" id="UP000605986"/>
    </source>
</evidence>
<evidence type="ECO:0000256" key="1">
    <source>
        <dbReference type="SAM" id="MobiDB-lite"/>
    </source>
</evidence>
<feature type="compositionally biased region" description="Low complexity" evidence="1">
    <location>
        <begin position="159"/>
        <end position="176"/>
    </location>
</feature>
<feature type="compositionally biased region" description="Basic and acidic residues" evidence="1">
    <location>
        <begin position="216"/>
        <end position="240"/>
    </location>
</feature>
<protein>
    <submittedName>
        <fullName evidence="2">Uncharacterized protein</fullName>
    </submittedName>
</protein>
<organism evidence="2 3">
    <name type="scientific">Fusarium austroafricanum</name>
    <dbReference type="NCBI Taxonomy" id="2364996"/>
    <lineage>
        <taxon>Eukaryota</taxon>
        <taxon>Fungi</taxon>
        <taxon>Dikarya</taxon>
        <taxon>Ascomycota</taxon>
        <taxon>Pezizomycotina</taxon>
        <taxon>Sordariomycetes</taxon>
        <taxon>Hypocreomycetidae</taxon>
        <taxon>Hypocreales</taxon>
        <taxon>Nectriaceae</taxon>
        <taxon>Fusarium</taxon>
        <taxon>Fusarium concolor species complex</taxon>
    </lineage>
</organism>
<evidence type="ECO:0000313" key="2">
    <source>
        <dbReference type="EMBL" id="KAF4446731.1"/>
    </source>
</evidence>
<gene>
    <name evidence="2" type="ORF">F53441_9665</name>
</gene>
<feature type="region of interest" description="Disordered" evidence="1">
    <location>
        <begin position="213"/>
        <end position="240"/>
    </location>
</feature>